<gene>
    <name evidence="8" type="primary">MED6</name>
    <name evidence="10" type="ORF">RCC_04699</name>
</gene>
<keyword evidence="5 8" id="KW-0804">Transcription</keyword>
<dbReference type="STRING" id="112498.A0A2D3V8E4"/>
<feature type="compositionally biased region" description="Polar residues" evidence="9">
    <location>
        <begin position="208"/>
        <end position="218"/>
    </location>
</feature>
<accession>A0A2D3V8E4</accession>
<evidence type="ECO:0000256" key="5">
    <source>
        <dbReference type="ARBA" id="ARBA00023163"/>
    </source>
</evidence>
<reference evidence="10 11" key="1">
    <citation type="submission" date="2016-03" db="EMBL/GenBank/DDBJ databases">
        <authorList>
            <person name="Ploux O."/>
        </authorList>
    </citation>
    <scope>NUCLEOTIDE SEQUENCE [LARGE SCALE GENOMIC DNA]</scope>
    <source>
        <strain evidence="10 11">URUG2</strain>
    </source>
</reference>
<dbReference type="EMBL" id="FJUY01000006">
    <property type="protein sequence ID" value="CZT18854.1"/>
    <property type="molecule type" value="Genomic_DNA"/>
</dbReference>
<protein>
    <recommendedName>
        <fullName evidence="3 8">Mediator of RNA polymerase II transcription subunit 6</fullName>
    </recommendedName>
    <alternativeName>
        <fullName evidence="7 8">Mediator complex subunit 6</fullName>
    </alternativeName>
</protein>
<evidence type="ECO:0000256" key="9">
    <source>
        <dbReference type="SAM" id="MobiDB-lite"/>
    </source>
</evidence>
<evidence type="ECO:0000256" key="4">
    <source>
        <dbReference type="ARBA" id="ARBA00023015"/>
    </source>
</evidence>
<feature type="compositionally biased region" description="Low complexity" evidence="9">
    <location>
        <begin position="362"/>
        <end position="374"/>
    </location>
</feature>
<sequence length="382" mass="41379">MAPTKRPDALDEIVDARPDVIDWWMQTYGGPHMDENMIHRYFYESRFFDHSTKNGLFISQAAANFAQWEISNNRKAFEDNLRQRPGLEYMIVAEPQLVADKTLAAQGVKTGIYVIRKQDRQRAQSGASQKNAPPGVFYEGVWEITTLATYFIAGINVYQAPSVFDAVGNHLMSAASSLDKVVDIANDLPRYAPSIGYHYLPQNTKRATTAGSVNASPTRSREGSVAPGGDAGSVRSGSILPDAKLPATATTSKAHEARLLGDSLRLALKHGDEYTDENPLLGEPGNFKFATSSAAVMKRRADEEAAAAKARAEKESSTTSRVASPEKAPTPPAVFTEAKTTVKSEKKSGGKIKRRKSKANGTTNPSTPVSSTSTHAPGSTFR</sequence>
<name>A0A2D3V8E4_9PEZI</name>
<comment type="subunit">
    <text evidence="8">Component of the Mediator complex.</text>
</comment>
<keyword evidence="8" id="KW-0010">Activator</keyword>
<dbReference type="GO" id="GO:0003712">
    <property type="term" value="F:transcription coregulator activity"/>
    <property type="evidence" value="ECO:0007669"/>
    <property type="project" value="InterPro"/>
</dbReference>
<evidence type="ECO:0000313" key="10">
    <source>
        <dbReference type="EMBL" id="CZT18854.1"/>
    </source>
</evidence>
<comment type="function">
    <text evidence="8">Component of the Mediator complex, a coactivator involved in the regulated transcription of nearly all RNA polymerase II-dependent genes. Mediator functions as a bridge to convey information from gene-specific regulatory proteins to the basal RNA polymerase II transcription machinery. Mediator is recruited to promoters by direct interactions with regulatory proteins and serves as a scaffold for the assembly of a functional preinitiation complex with RNA polymerase II and the general transcription factors.</text>
</comment>
<keyword evidence="11" id="KW-1185">Reference proteome</keyword>
<keyword evidence="4 8" id="KW-0805">Transcription regulation</keyword>
<comment type="subcellular location">
    <subcellularLocation>
        <location evidence="1 8">Nucleus</location>
    </subcellularLocation>
</comment>
<evidence type="ECO:0000256" key="1">
    <source>
        <dbReference type="ARBA" id="ARBA00004123"/>
    </source>
</evidence>
<dbReference type="InterPro" id="IPR038566">
    <property type="entry name" value="Mediator_Med6_sf"/>
</dbReference>
<evidence type="ECO:0000313" key="11">
    <source>
        <dbReference type="Proteomes" id="UP000225277"/>
    </source>
</evidence>
<organism evidence="10 11">
    <name type="scientific">Ramularia collo-cygni</name>
    <dbReference type="NCBI Taxonomy" id="112498"/>
    <lineage>
        <taxon>Eukaryota</taxon>
        <taxon>Fungi</taxon>
        <taxon>Dikarya</taxon>
        <taxon>Ascomycota</taxon>
        <taxon>Pezizomycotina</taxon>
        <taxon>Dothideomycetes</taxon>
        <taxon>Dothideomycetidae</taxon>
        <taxon>Mycosphaerellales</taxon>
        <taxon>Mycosphaerellaceae</taxon>
        <taxon>Ramularia</taxon>
    </lineage>
</organism>
<feature type="region of interest" description="Disordered" evidence="9">
    <location>
        <begin position="300"/>
        <end position="382"/>
    </location>
</feature>
<dbReference type="Proteomes" id="UP000225277">
    <property type="component" value="Unassembled WGS sequence"/>
</dbReference>
<dbReference type="Pfam" id="PF04934">
    <property type="entry name" value="Med6"/>
    <property type="match status" value="1"/>
</dbReference>
<dbReference type="GO" id="GO:0006357">
    <property type="term" value="P:regulation of transcription by RNA polymerase II"/>
    <property type="evidence" value="ECO:0007669"/>
    <property type="project" value="InterPro"/>
</dbReference>
<proteinExistence type="inferred from homology"/>
<evidence type="ECO:0000256" key="3">
    <source>
        <dbReference type="ARBA" id="ARBA00020634"/>
    </source>
</evidence>
<dbReference type="InterPro" id="IPR007018">
    <property type="entry name" value="Mediator_Med6"/>
</dbReference>
<feature type="compositionally biased region" description="Basic residues" evidence="9">
    <location>
        <begin position="349"/>
        <end position="358"/>
    </location>
</feature>
<evidence type="ECO:0000256" key="7">
    <source>
        <dbReference type="ARBA" id="ARBA00031259"/>
    </source>
</evidence>
<evidence type="ECO:0000256" key="8">
    <source>
        <dbReference type="RuleBase" id="RU364143"/>
    </source>
</evidence>
<dbReference type="AlphaFoldDB" id="A0A2D3V8E4"/>
<feature type="region of interest" description="Disordered" evidence="9">
    <location>
        <begin position="208"/>
        <end position="242"/>
    </location>
</feature>
<keyword evidence="6 8" id="KW-0539">Nucleus</keyword>
<dbReference type="OrthoDB" id="344220at2759"/>
<comment type="similarity">
    <text evidence="2 8">Belongs to the Mediator complex subunit 6 family.</text>
</comment>
<dbReference type="Gene3D" id="3.10.450.580">
    <property type="entry name" value="Mediator complex, subunit Med6"/>
    <property type="match status" value="1"/>
</dbReference>
<dbReference type="PANTHER" id="PTHR13104">
    <property type="entry name" value="MED-6-RELATED"/>
    <property type="match status" value="1"/>
</dbReference>
<dbReference type="GO" id="GO:0016592">
    <property type="term" value="C:mediator complex"/>
    <property type="evidence" value="ECO:0007669"/>
    <property type="project" value="InterPro"/>
</dbReference>
<evidence type="ECO:0000256" key="2">
    <source>
        <dbReference type="ARBA" id="ARBA00007526"/>
    </source>
</evidence>
<evidence type="ECO:0000256" key="6">
    <source>
        <dbReference type="ARBA" id="ARBA00023242"/>
    </source>
</evidence>